<evidence type="ECO:0000256" key="8">
    <source>
        <dbReference type="ARBA" id="ARBA00022840"/>
    </source>
</evidence>
<comment type="similarity">
    <text evidence="1">Belongs to the carbohydrate kinase pfkB family.</text>
</comment>
<organism evidence="14 15">
    <name type="scientific">Actinia tenebrosa</name>
    <name type="common">Australian red waratah sea anemone</name>
    <dbReference type="NCBI Taxonomy" id="6105"/>
    <lineage>
        <taxon>Eukaryota</taxon>
        <taxon>Metazoa</taxon>
        <taxon>Cnidaria</taxon>
        <taxon>Anthozoa</taxon>
        <taxon>Hexacorallia</taxon>
        <taxon>Actiniaria</taxon>
        <taxon>Actiniidae</taxon>
        <taxon>Actinia</taxon>
    </lineage>
</organism>
<dbReference type="GO" id="GO:0005634">
    <property type="term" value="C:nucleus"/>
    <property type="evidence" value="ECO:0007669"/>
    <property type="project" value="UniProtKB-SubCell"/>
</dbReference>
<protein>
    <recommendedName>
        <fullName evidence="3 12">Ribokinase</fullName>
        <shortName evidence="12">RK</shortName>
        <ecNumber evidence="2 12">2.7.1.15</ecNumber>
    </recommendedName>
</protein>
<dbReference type="InterPro" id="IPR002173">
    <property type="entry name" value="Carboh/pur_kinase_PfkB_CS"/>
</dbReference>
<dbReference type="PANTHER" id="PTHR10584:SF166">
    <property type="entry name" value="RIBOKINASE"/>
    <property type="match status" value="1"/>
</dbReference>
<evidence type="ECO:0000313" key="14">
    <source>
        <dbReference type="Proteomes" id="UP000515163"/>
    </source>
</evidence>
<evidence type="ECO:0000256" key="6">
    <source>
        <dbReference type="ARBA" id="ARBA00022741"/>
    </source>
</evidence>
<comment type="caution">
    <text evidence="12">Lacks conserved residue(s) required for the propagation of feature annotation.</text>
</comment>
<feature type="binding site" evidence="12">
    <location>
        <position position="293"/>
    </location>
    <ligand>
        <name>K(+)</name>
        <dbReference type="ChEBI" id="CHEBI:29103"/>
    </ligand>
</feature>
<evidence type="ECO:0000256" key="2">
    <source>
        <dbReference type="ARBA" id="ARBA00012035"/>
    </source>
</evidence>
<evidence type="ECO:0000256" key="12">
    <source>
        <dbReference type="HAMAP-Rule" id="MF_03215"/>
    </source>
</evidence>
<keyword evidence="8 12" id="KW-0067">ATP-binding</keyword>
<dbReference type="PANTHER" id="PTHR10584">
    <property type="entry name" value="SUGAR KINASE"/>
    <property type="match status" value="1"/>
</dbReference>
<feature type="binding site" evidence="12">
    <location>
        <begin position="224"/>
        <end position="229"/>
    </location>
    <ligand>
        <name>ATP</name>
        <dbReference type="ChEBI" id="CHEBI:30616"/>
    </ligand>
</feature>
<comment type="activity regulation">
    <text evidence="12">Activated by a monovalent cation that binds near, but not in, the active site. The most likely occupant of the site in vivo is potassium. Ion binding induces a conformational change that may alter substrate affinity.</text>
</comment>
<feature type="binding site" evidence="12">
    <location>
        <position position="298"/>
    </location>
    <ligand>
        <name>K(+)</name>
        <dbReference type="ChEBI" id="CHEBI:29103"/>
    </ligand>
</feature>
<dbReference type="PROSITE" id="PS00584">
    <property type="entry name" value="PFKB_KINASES_2"/>
    <property type="match status" value="1"/>
</dbReference>
<dbReference type="GO" id="GO:0046872">
    <property type="term" value="F:metal ion binding"/>
    <property type="evidence" value="ECO:0007669"/>
    <property type="project" value="UniProtKB-KW"/>
</dbReference>
<keyword evidence="11 12" id="KW-0119">Carbohydrate metabolism</keyword>
<keyword evidence="7 12" id="KW-0418">Kinase</keyword>
<dbReference type="PRINTS" id="PR00990">
    <property type="entry name" value="RIBOKINASE"/>
</dbReference>
<evidence type="ECO:0000256" key="7">
    <source>
        <dbReference type="ARBA" id="ARBA00022777"/>
    </source>
</evidence>
<dbReference type="KEGG" id="aten:116299856"/>
<dbReference type="Proteomes" id="UP000515163">
    <property type="component" value="Unplaced"/>
</dbReference>
<feature type="binding site" evidence="12">
    <location>
        <position position="255"/>
    </location>
    <ligand>
        <name>K(+)</name>
        <dbReference type="ChEBI" id="CHEBI:29103"/>
    </ligand>
</feature>
<proteinExistence type="inferred from homology"/>
<dbReference type="Gene3D" id="3.40.1190.20">
    <property type="match status" value="1"/>
</dbReference>
<feature type="binding site" evidence="12">
    <location>
        <begin position="42"/>
        <end position="46"/>
    </location>
    <ligand>
        <name>substrate</name>
    </ligand>
</feature>
<feature type="binding site" evidence="12">
    <location>
        <position position="302"/>
    </location>
    <ligand>
        <name>K(+)</name>
        <dbReference type="ChEBI" id="CHEBI:29103"/>
    </ligand>
</feature>
<dbReference type="InterPro" id="IPR029056">
    <property type="entry name" value="Ribokinase-like"/>
</dbReference>
<evidence type="ECO:0000256" key="10">
    <source>
        <dbReference type="ARBA" id="ARBA00022958"/>
    </source>
</evidence>
<dbReference type="CDD" id="cd01174">
    <property type="entry name" value="ribokinase"/>
    <property type="match status" value="1"/>
</dbReference>
<comment type="catalytic activity">
    <reaction evidence="12">
        <text>D-ribose + ATP = D-ribose 5-phosphate + ADP + H(+)</text>
        <dbReference type="Rhea" id="RHEA:13697"/>
        <dbReference type="ChEBI" id="CHEBI:15378"/>
        <dbReference type="ChEBI" id="CHEBI:30616"/>
        <dbReference type="ChEBI" id="CHEBI:47013"/>
        <dbReference type="ChEBI" id="CHEBI:78346"/>
        <dbReference type="ChEBI" id="CHEBI:456216"/>
        <dbReference type="EC" id="2.7.1.15"/>
    </reaction>
</comment>
<sequence>MNSGFDVVVVGSCFMDMLWYVPRVPVQGETMHATKFQVDFGGKASNQCVMAAKLGARVAMVAMVGNDRFGHDTIENFKKYGINTDFIKVNDQLSTGVTSIAVDDDGQPTFIGLAGANKAITIDDIKQASNMIRSAPVLVCDKGIPLQIALETLKLGKELGAMTIFNPSPTIEKLSLEDYGYMDLLVINASEGEGLTGIIVDSVETAKEAVKELHKKGTRKVVLTLGEDGAVFLDDNGDQEEIVSHTKANKVNAIDTTGAGDSLLGALAYFLACYPNLPFKEIVQRSISVASFTVTSCGVQSSYPTRDELPPSLFTN</sequence>
<keyword evidence="12" id="KW-0539">Nucleus</keyword>
<feature type="domain" description="Carbohydrate kinase PfkB" evidence="13">
    <location>
        <begin position="6"/>
        <end position="306"/>
    </location>
</feature>
<comment type="subunit">
    <text evidence="12">Homodimer.</text>
</comment>
<dbReference type="GO" id="GO:0019303">
    <property type="term" value="P:D-ribose catabolic process"/>
    <property type="evidence" value="ECO:0007669"/>
    <property type="project" value="UniProtKB-UniRule"/>
</dbReference>
<comment type="cofactor">
    <cofactor evidence="12">
        <name>Mg(2+)</name>
        <dbReference type="ChEBI" id="CHEBI:18420"/>
    </cofactor>
    <text evidence="12">Requires a divalent cation, most likely magnesium in vivo, as an electrophilic catalyst to aid phosphoryl group transfer. It is the chelate of the metal and the nucleotide that is the actual substrate.</text>
</comment>
<dbReference type="UniPathway" id="UPA00916">
    <property type="reaction ID" value="UER00889"/>
</dbReference>
<dbReference type="RefSeq" id="XP_031564436.1">
    <property type="nucleotide sequence ID" value="XM_031708576.1"/>
</dbReference>
<keyword evidence="6 12" id="KW-0547">Nucleotide-binding</keyword>
<comment type="pathway">
    <text evidence="12">Carbohydrate metabolism; D-ribose degradation; D-ribose 5-phosphate from beta-D-ribopyranose: step 2/2.</text>
</comment>
<evidence type="ECO:0000256" key="5">
    <source>
        <dbReference type="ARBA" id="ARBA00022723"/>
    </source>
</evidence>
<dbReference type="AlphaFoldDB" id="A0A6P8IB40"/>
<gene>
    <name evidence="15" type="primary">LOC116299856</name>
</gene>
<feature type="binding site" evidence="12">
    <location>
        <position position="188"/>
    </location>
    <ligand>
        <name>ATP</name>
        <dbReference type="ChEBI" id="CHEBI:30616"/>
    </ligand>
</feature>
<name>A0A6P8IB40_ACTTE</name>
<dbReference type="GeneID" id="116299856"/>
<keyword evidence="12" id="KW-0963">Cytoplasm</keyword>
<feature type="binding site" evidence="12">
    <location>
        <begin position="14"/>
        <end position="16"/>
    </location>
    <ligand>
        <name>substrate</name>
    </ligand>
</feature>
<dbReference type="EC" id="2.7.1.15" evidence="2 12"/>
<dbReference type="SUPFAM" id="SSF53613">
    <property type="entry name" value="Ribokinase-like"/>
    <property type="match status" value="1"/>
</dbReference>
<dbReference type="Pfam" id="PF00294">
    <property type="entry name" value="PfkB"/>
    <property type="match status" value="1"/>
</dbReference>
<evidence type="ECO:0000256" key="1">
    <source>
        <dbReference type="ARBA" id="ARBA00005380"/>
    </source>
</evidence>
<reference evidence="15" key="1">
    <citation type="submission" date="2025-08" db="UniProtKB">
        <authorList>
            <consortium name="RefSeq"/>
        </authorList>
    </citation>
    <scope>IDENTIFICATION</scope>
    <source>
        <tissue evidence="15">Tentacle</tissue>
    </source>
</reference>
<comment type="similarity">
    <text evidence="12">Belongs to the carbohydrate kinase PfkB family. Ribokinase subfamily.</text>
</comment>
<evidence type="ECO:0000256" key="9">
    <source>
        <dbReference type="ARBA" id="ARBA00022842"/>
    </source>
</evidence>
<dbReference type="GO" id="GO:0004747">
    <property type="term" value="F:ribokinase activity"/>
    <property type="evidence" value="ECO:0007669"/>
    <property type="project" value="UniProtKB-UniRule"/>
</dbReference>
<dbReference type="GO" id="GO:0005524">
    <property type="term" value="F:ATP binding"/>
    <property type="evidence" value="ECO:0007669"/>
    <property type="project" value="UniProtKB-UniRule"/>
</dbReference>
<keyword evidence="14" id="KW-1185">Reference proteome</keyword>
<dbReference type="GO" id="GO:0005829">
    <property type="term" value="C:cytosol"/>
    <property type="evidence" value="ECO:0007669"/>
    <property type="project" value="TreeGrafter"/>
</dbReference>
<feature type="binding site" evidence="12">
    <location>
        <position position="257"/>
    </location>
    <ligand>
        <name>K(+)</name>
        <dbReference type="ChEBI" id="CHEBI:29103"/>
    </ligand>
</feature>
<dbReference type="InParanoid" id="A0A6P8IB40"/>
<keyword evidence="9 12" id="KW-0460">Magnesium</keyword>
<evidence type="ECO:0000313" key="15">
    <source>
        <dbReference type="RefSeq" id="XP_031564436.1"/>
    </source>
</evidence>
<evidence type="ECO:0000259" key="13">
    <source>
        <dbReference type="Pfam" id="PF00294"/>
    </source>
</evidence>
<feature type="binding site" evidence="12">
    <location>
        <position position="296"/>
    </location>
    <ligand>
        <name>K(+)</name>
        <dbReference type="ChEBI" id="CHEBI:29103"/>
    </ligand>
</feature>
<dbReference type="HAMAP" id="MF_01987">
    <property type="entry name" value="Ribokinase"/>
    <property type="match status" value="1"/>
</dbReference>
<accession>A0A6P8IB40</accession>
<dbReference type="InterPro" id="IPR011611">
    <property type="entry name" value="PfkB_dom"/>
</dbReference>
<dbReference type="OrthoDB" id="415590at2759"/>
<dbReference type="InterPro" id="IPR011877">
    <property type="entry name" value="Ribokinase"/>
</dbReference>
<feature type="binding site" evidence="12">
    <location>
        <position position="261"/>
    </location>
    <ligand>
        <name>substrate</name>
    </ligand>
</feature>
<dbReference type="InterPro" id="IPR002139">
    <property type="entry name" value="Ribo/fructo_kinase"/>
</dbReference>
<comment type="subcellular location">
    <subcellularLocation>
        <location evidence="12">Cytoplasm</location>
    </subcellularLocation>
    <subcellularLocation>
        <location evidence="12">Nucleus</location>
    </subcellularLocation>
</comment>
<evidence type="ECO:0000256" key="3">
    <source>
        <dbReference type="ARBA" id="ARBA00016943"/>
    </source>
</evidence>
<keyword evidence="5 12" id="KW-0479">Metal-binding</keyword>
<keyword evidence="10 12" id="KW-0630">Potassium</keyword>
<feature type="binding site" evidence="12">
    <location>
        <begin position="260"/>
        <end position="261"/>
    </location>
    <ligand>
        <name>ATP</name>
        <dbReference type="ChEBI" id="CHEBI:30616"/>
    </ligand>
</feature>
<comment type="function">
    <text evidence="12">Catalyzes the phosphorylation of ribose at O-5 in a reaction requiring ATP and magnesium. The resulting D-ribose-5-phosphate can then be used either for sythesis of nucleotides, histidine, and tryptophan, or as a component of the pentose phosphate pathway.</text>
</comment>
<evidence type="ECO:0000256" key="11">
    <source>
        <dbReference type="ARBA" id="ARBA00023277"/>
    </source>
</evidence>
<keyword evidence="4 12" id="KW-0808">Transferase</keyword>
<feature type="active site" description="Proton acceptor" evidence="12">
    <location>
        <position position="261"/>
    </location>
</feature>
<evidence type="ECO:0000256" key="4">
    <source>
        <dbReference type="ARBA" id="ARBA00022679"/>
    </source>
</evidence>